<dbReference type="PATRIC" id="fig|1225564.3.peg.1121"/>
<feature type="compositionally biased region" description="Basic and acidic residues" evidence="1">
    <location>
        <begin position="161"/>
        <end position="171"/>
    </location>
</feature>
<organism evidence="2 3">
    <name type="scientific">Microvirga vignae</name>
    <dbReference type="NCBI Taxonomy" id="1225564"/>
    <lineage>
        <taxon>Bacteria</taxon>
        <taxon>Pseudomonadati</taxon>
        <taxon>Pseudomonadota</taxon>
        <taxon>Alphaproteobacteria</taxon>
        <taxon>Hyphomicrobiales</taxon>
        <taxon>Methylobacteriaceae</taxon>
        <taxon>Microvirga</taxon>
    </lineage>
</organism>
<feature type="region of interest" description="Disordered" evidence="1">
    <location>
        <begin position="161"/>
        <end position="196"/>
    </location>
</feature>
<feature type="region of interest" description="Disordered" evidence="1">
    <location>
        <begin position="345"/>
        <end position="365"/>
    </location>
</feature>
<evidence type="ECO:0000313" key="2">
    <source>
        <dbReference type="EMBL" id="KLK89553.1"/>
    </source>
</evidence>
<comment type="caution">
    <text evidence="2">The sequence shown here is derived from an EMBL/GenBank/DDBJ whole genome shotgun (WGS) entry which is preliminary data.</text>
</comment>
<evidence type="ECO:0000313" key="3">
    <source>
        <dbReference type="Proteomes" id="UP000035489"/>
    </source>
</evidence>
<accession>A0A0H1R360</accession>
<reference evidence="2 3" key="1">
    <citation type="submission" date="2015-05" db="EMBL/GenBank/DDBJ databases">
        <title>Draft genome sequence of Microvirga vignae strain BR3299, a novel nitrogen fixing bacteria isolated from Brazil semi-aired region.</title>
        <authorList>
            <person name="Zilli J.E."/>
            <person name="Passos S.R."/>
            <person name="Leite J."/>
            <person name="Baldani J.I."/>
            <person name="Xavier G.R."/>
            <person name="Rumjaneck N.G."/>
            <person name="Simoes-Araujo J.L."/>
        </authorList>
    </citation>
    <scope>NUCLEOTIDE SEQUENCE [LARGE SCALE GENOMIC DNA]</scope>
    <source>
        <strain evidence="2 3">BR3299</strain>
    </source>
</reference>
<gene>
    <name evidence="2" type="ORF">AA309_30760</name>
</gene>
<name>A0A0H1R360_9HYPH</name>
<protein>
    <submittedName>
        <fullName evidence="2">Uncharacterized protein</fullName>
    </submittedName>
</protein>
<dbReference type="AlphaFoldDB" id="A0A0H1R360"/>
<evidence type="ECO:0000256" key="1">
    <source>
        <dbReference type="SAM" id="MobiDB-lite"/>
    </source>
</evidence>
<keyword evidence="3" id="KW-1185">Reference proteome</keyword>
<dbReference type="Proteomes" id="UP000035489">
    <property type="component" value="Unassembled WGS sequence"/>
</dbReference>
<sequence>MNQGGQIKQAIDDCATKLHVDAARGFGEKGIPGPLGDQGDGPFDPATITGACAGGDPTMSKGEFVGKDVTKKGGAYSWGYKGEMRGSDGEVWKYLGLNEQDSRAQKEEWEAYAELTAKERKEASDAVGKAIDEDIKIQEGKDEAAKKASKAKVNELWKKYEDKASKDDKAQQKAQSDPNRGPIDPAHPSHEASACSKALQAAREVLRECQRVNWTSHRCQSLQAKMNNCPDPALILVTAESGYTCMATVNSEEVRKAYVARCRELSRPADPNVDPCAPPEIHHGRFLRTSSPSHPDTCWDPRAFEISDACFGTLTIPDFGFRNLRELLVIALEKLGGPTIVLPLDFDSPPGAPSGPDGGDPRPPR</sequence>
<proteinExistence type="predicted"/>
<dbReference type="EMBL" id="LCYG01000141">
    <property type="protein sequence ID" value="KLK89553.1"/>
    <property type="molecule type" value="Genomic_DNA"/>
</dbReference>